<proteinExistence type="predicted"/>
<evidence type="ECO:0000313" key="1">
    <source>
        <dbReference type="EMBL" id="GAA0177782.1"/>
    </source>
</evidence>
<protein>
    <submittedName>
        <fullName evidence="1">Uncharacterized protein</fullName>
    </submittedName>
</protein>
<organism evidence="1 2">
    <name type="scientific">Lithospermum erythrorhizon</name>
    <name type="common">Purple gromwell</name>
    <name type="synonym">Lithospermum officinale var. erythrorhizon</name>
    <dbReference type="NCBI Taxonomy" id="34254"/>
    <lineage>
        <taxon>Eukaryota</taxon>
        <taxon>Viridiplantae</taxon>
        <taxon>Streptophyta</taxon>
        <taxon>Embryophyta</taxon>
        <taxon>Tracheophyta</taxon>
        <taxon>Spermatophyta</taxon>
        <taxon>Magnoliopsida</taxon>
        <taxon>eudicotyledons</taxon>
        <taxon>Gunneridae</taxon>
        <taxon>Pentapetalae</taxon>
        <taxon>asterids</taxon>
        <taxon>lamiids</taxon>
        <taxon>Boraginales</taxon>
        <taxon>Boraginaceae</taxon>
        <taxon>Boraginoideae</taxon>
        <taxon>Lithospermeae</taxon>
        <taxon>Lithospermum</taxon>
    </lineage>
</organism>
<evidence type="ECO:0000313" key="2">
    <source>
        <dbReference type="Proteomes" id="UP001454036"/>
    </source>
</evidence>
<reference evidence="1 2" key="1">
    <citation type="submission" date="2024-01" db="EMBL/GenBank/DDBJ databases">
        <title>The complete chloroplast genome sequence of Lithospermum erythrorhizon: insights into the phylogenetic relationship among Boraginaceae species and the maternal lineages of purple gromwells.</title>
        <authorList>
            <person name="Okada T."/>
            <person name="Watanabe K."/>
        </authorList>
    </citation>
    <scope>NUCLEOTIDE SEQUENCE [LARGE SCALE GENOMIC DNA]</scope>
</reference>
<sequence>MRRTVARESVRQLQEKHSISNVDVMHTPFDDENDNDADDLEFFPCVIPNCSSNVPPTQIF</sequence>
<dbReference type="Proteomes" id="UP001454036">
    <property type="component" value="Unassembled WGS sequence"/>
</dbReference>
<accession>A0AAV3RLZ7</accession>
<name>A0AAV3RLZ7_LITER</name>
<dbReference type="EMBL" id="BAABME010028268">
    <property type="protein sequence ID" value="GAA0177782.1"/>
    <property type="molecule type" value="Genomic_DNA"/>
</dbReference>
<dbReference type="AlphaFoldDB" id="A0AAV3RLZ7"/>
<gene>
    <name evidence="1" type="ORF">LIER_42151</name>
</gene>
<comment type="caution">
    <text evidence="1">The sequence shown here is derived from an EMBL/GenBank/DDBJ whole genome shotgun (WGS) entry which is preliminary data.</text>
</comment>
<keyword evidence="2" id="KW-1185">Reference proteome</keyword>